<dbReference type="RefSeq" id="WP_111959181.1">
    <property type="nucleotide sequence ID" value="NZ_CP036313.1"/>
</dbReference>
<dbReference type="EMBL" id="QLNI01000041">
    <property type="protein sequence ID" value="RAM00656.1"/>
    <property type="molecule type" value="Genomic_DNA"/>
</dbReference>
<evidence type="ECO:0000313" key="5">
    <source>
        <dbReference type="Proteomes" id="UP000293902"/>
    </source>
</evidence>
<organism evidence="3 4">
    <name type="scientific">Desulfobacter hydrogenophilus</name>
    <dbReference type="NCBI Taxonomy" id="2291"/>
    <lineage>
        <taxon>Bacteria</taxon>
        <taxon>Pseudomonadati</taxon>
        <taxon>Thermodesulfobacteriota</taxon>
        <taxon>Desulfobacteria</taxon>
        <taxon>Desulfobacterales</taxon>
        <taxon>Desulfobacteraceae</taxon>
        <taxon>Desulfobacter</taxon>
    </lineage>
</organism>
<feature type="domain" description="DUF4178" evidence="1">
    <location>
        <begin position="41"/>
        <end position="199"/>
    </location>
</feature>
<keyword evidence="5" id="KW-1185">Reference proteome</keyword>
<reference evidence="3 4" key="1">
    <citation type="submission" date="2018-06" db="EMBL/GenBank/DDBJ databases">
        <title>Complete Genome Sequence of Desulfobacter hydrogenophilus (DSM3380).</title>
        <authorList>
            <person name="Marietou A."/>
            <person name="Schreiber L."/>
            <person name="Marshall I."/>
            <person name="Jorgensen B."/>
        </authorList>
    </citation>
    <scope>NUCLEOTIDE SEQUENCE [LARGE SCALE GENOMIC DNA]</scope>
    <source>
        <strain evidence="3 4">DSM 3380</strain>
    </source>
</reference>
<protein>
    <submittedName>
        <fullName evidence="3">DUF4178 domain-containing protein</fullName>
    </submittedName>
</protein>
<evidence type="ECO:0000259" key="1">
    <source>
        <dbReference type="Pfam" id="PF13785"/>
    </source>
</evidence>
<dbReference type="Proteomes" id="UP000248798">
    <property type="component" value="Unassembled WGS sequence"/>
</dbReference>
<evidence type="ECO:0000313" key="2">
    <source>
        <dbReference type="EMBL" id="QBH12102.1"/>
    </source>
</evidence>
<reference evidence="2 5" key="2">
    <citation type="submission" date="2019-02" db="EMBL/GenBank/DDBJ databases">
        <title>Complete genome sequence of Desulfobacter hydrogenophilus AcRS1.</title>
        <authorList>
            <person name="Marietou A."/>
            <person name="Lund M.B."/>
            <person name="Marshall I.P.G."/>
            <person name="Schreiber L."/>
            <person name="Jorgensen B."/>
        </authorList>
    </citation>
    <scope>NUCLEOTIDE SEQUENCE [LARGE SCALE GENOMIC DNA]</scope>
    <source>
        <strain evidence="2 5">AcRS1</strain>
    </source>
</reference>
<evidence type="ECO:0000313" key="4">
    <source>
        <dbReference type="Proteomes" id="UP000248798"/>
    </source>
</evidence>
<dbReference type="OrthoDB" id="5416553at2"/>
<dbReference type="Pfam" id="PF13785">
    <property type="entry name" value="DUF4178"/>
    <property type="match status" value="1"/>
</dbReference>
<gene>
    <name evidence="3" type="ORF">DO021_17845</name>
    <name evidence="2" type="ORF">EYB58_03680</name>
</gene>
<dbReference type="EMBL" id="CP036313">
    <property type="protein sequence ID" value="QBH12102.1"/>
    <property type="molecule type" value="Genomic_DNA"/>
</dbReference>
<dbReference type="AlphaFoldDB" id="A0A328F8V6"/>
<accession>A0A328F8V6</accession>
<sequence length="215" mass="25042">MISVSEQKSFDQRFSLIRTLAPDKVLSQEEQARLTIMDAGVGDCFTCFGSTYFIQEINKYQEASEDYSKLKDYFVTELTCLCLETGAVGHFEWEIDDELEMSITLDQTKFKQLTDDEGQPIDGDDLDQIVEDEDSIVYAGDSFDYDDDWAAVYRRNGKEEQVYMYEFVNDRASLFLTIEEWQDPDKDEYRIYISKPVNPLELIFIFRGEANDERA</sequence>
<proteinExistence type="predicted"/>
<dbReference type="Proteomes" id="UP000293902">
    <property type="component" value="Chromosome"/>
</dbReference>
<dbReference type="InterPro" id="IPR025235">
    <property type="entry name" value="DUF4178"/>
</dbReference>
<evidence type="ECO:0000313" key="3">
    <source>
        <dbReference type="EMBL" id="RAM00656.1"/>
    </source>
</evidence>
<name>A0A328F8V6_9BACT</name>